<comment type="subcellular location">
    <subcellularLocation>
        <location evidence="1">Membrane</location>
        <topology evidence="1">Multi-pass membrane protein</topology>
    </subcellularLocation>
</comment>
<evidence type="ECO:0000256" key="4">
    <source>
        <dbReference type="ARBA" id="ARBA00022989"/>
    </source>
</evidence>
<reference evidence="8 9" key="1">
    <citation type="submission" date="2024-01" db="EMBL/GenBank/DDBJ databases">
        <authorList>
            <consortium name="Genoscope - CEA"/>
            <person name="William W."/>
        </authorList>
    </citation>
    <scope>NUCLEOTIDE SEQUENCE [LARGE SCALE GENOMIC DNA]</scope>
    <source>
        <strain evidence="8 9">29B2s-10</strain>
    </source>
</reference>
<dbReference type="PANTHER" id="PTHR43791:SF39">
    <property type="entry name" value="TRANSPORTER LIZ1_SEO1, PUTATIVE (AFU_ORTHOLOGUE AFUA_3G00980)-RELATED"/>
    <property type="match status" value="1"/>
</dbReference>
<evidence type="ECO:0000313" key="8">
    <source>
        <dbReference type="EMBL" id="CAK7892288.1"/>
    </source>
</evidence>
<evidence type="ECO:0000256" key="1">
    <source>
        <dbReference type="ARBA" id="ARBA00004141"/>
    </source>
</evidence>
<dbReference type="InterPro" id="IPR011701">
    <property type="entry name" value="MFS"/>
</dbReference>
<feature type="transmembrane region" description="Helical" evidence="7">
    <location>
        <begin position="165"/>
        <end position="182"/>
    </location>
</feature>
<feature type="transmembrane region" description="Helical" evidence="7">
    <location>
        <begin position="136"/>
        <end position="158"/>
    </location>
</feature>
<evidence type="ECO:0000256" key="3">
    <source>
        <dbReference type="ARBA" id="ARBA00022692"/>
    </source>
</evidence>
<evidence type="ECO:0000256" key="2">
    <source>
        <dbReference type="ARBA" id="ARBA00022448"/>
    </source>
</evidence>
<proteinExistence type="predicted"/>
<accession>A0ABP0E8M8</accession>
<dbReference type="Pfam" id="PF07690">
    <property type="entry name" value="MFS_1"/>
    <property type="match status" value="1"/>
</dbReference>
<keyword evidence="5 7" id="KW-0472">Membrane</keyword>
<feature type="transmembrane region" description="Helical" evidence="7">
    <location>
        <begin position="494"/>
        <end position="515"/>
    </location>
</feature>
<evidence type="ECO:0000256" key="6">
    <source>
        <dbReference type="SAM" id="MobiDB-lite"/>
    </source>
</evidence>
<feature type="transmembrane region" description="Helical" evidence="7">
    <location>
        <begin position="258"/>
        <end position="278"/>
    </location>
</feature>
<gene>
    <name evidence="8" type="primary">SEO1</name>
    <name evidence="8" type="ORF">CAAN4_A02256</name>
</gene>
<keyword evidence="4 7" id="KW-1133">Transmembrane helix</keyword>
<organism evidence="8 9">
    <name type="scientific">[Candida] anglica</name>
    <dbReference type="NCBI Taxonomy" id="148631"/>
    <lineage>
        <taxon>Eukaryota</taxon>
        <taxon>Fungi</taxon>
        <taxon>Dikarya</taxon>
        <taxon>Ascomycota</taxon>
        <taxon>Saccharomycotina</taxon>
        <taxon>Pichiomycetes</taxon>
        <taxon>Debaryomycetaceae</taxon>
        <taxon>Kurtzmaniella</taxon>
    </lineage>
</organism>
<feature type="transmembrane region" description="Helical" evidence="7">
    <location>
        <begin position="400"/>
        <end position="419"/>
    </location>
</feature>
<evidence type="ECO:0000256" key="7">
    <source>
        <dbReference type="SAM" id="Phobius"/>
    </source>
</evidence>
<feature type="transmembrane region" description="Helical" evidence="7">
    <location>
        <begin position="91"/>
        <end position="109"/>
    </location>
</feature>
<feature type="transmembrane region" description="Helical" evidence="7">
    <location>
        <begin position="460"/>
        <end position="482"/>
    </location>
</feature>
<evidence type="ECO:0000256" key="5">
    <source>
        <dbReference type="ARBA" id="ARBA00023136"/>
    </source>
</evidence>
<keyword evidence="2" id="KW-0813">Transport</keyword>
<dbReference type="InterPro" id="IPR036259">
    <property type="entry name" value="MFS_trans_sf"/>
</dbReference>
<protein>
    <submittedName>
        <fullName evidence="8">Probable transporter Seo1p</fullName>
    </submittedName>
</protein>
<dbReference type="Proteomes" id="UP001497600">
    <property type="component" value="Chromosome A"/>
</dbReference>
<dbReference type="PANTHER" id="PTHR43791">
    <property type="entry name" value="PERMEASE-RELATED"/>
    <property type="match status" value="1"/>
</dbReference>
<feature type="transmembrane region" description="Helical" evidence="7">
    <location>
        <begin position="324"/>
        <end position="341"/>
    </location>
</feature>
<dbReference type="EMBL" id="OZ004253">
    <property type="protein sequence ID" value="CAK7892288.1"/>
    <property type="molecule type" value="Genomic_DNA"/>
</dbReference>
<sequence>MGFSNILRGNGSHQASERPIDSSDDSNSHYSIGEKGTDAIIHQKSVDDDETYIDLSLNLTPEEEEKRKSKWFKFKVLLWDSHDKHTLEKKFLFKLDFFLLSSSMLGYFIKNLNQSNVATAYVNGMNEYYDMNKNQYNYMVTLWTVGYVIGQIPSNLILHRISARYYLGGLEIIWAILTLMMITCKNIYGLYAIRFLIGFTEAGYFPGLEYLVGSWYDRRELSKRSSFFAVAGTAAGLVSGPLQQRILQNFQNKHFKPFQYMFIFDAVISFPIAFYTMLVDPNTPSTTNAWYWTKEDKLIALERRRRIGAQLNTREKYTWKKIKTFFNTWHIYVFPLLFLAYNNSCAANSQPTFTTWMKLDLKVPSSVYNTYPAAVAGTGIGATIVMAYFADFIGGKKNHFFVSAFFICLIWGCSSLSYWKIPQGYHWFCYFLIGAPTSWGQPQIFSWVNRLLFHDDMKRNFVVVVTNTLAYVTGAWVPIFVWNTKDQPQYFIGFTYTACLSSFGLIMTGIAYYLTQRDERRESERSIVAEEKYLVHGADADSETSSEKRVY</sequence>
<name>A0ABP0E8M8_9ASCO</name>
<keyword evidence="9" id="KW-1185">Reference proteome</keyword>
<dbReference type="Gene3D" id="1.20.1250.20">
    <property type="entry name" value="MFS general substrate transporter like domains"/>
    <property type="match status" value="2"/>
</dbReference>
<dbReference type="SUPFAM" id="SSF103473">
    <property type="entry name" value="MFS general substrate transporter"/>
    <property type="match status" value="1"/>
</dbReference>
<evidence type="ECO:0000313" key="9">
    <source>
        <dbReference type="Proteomes" id="UP001497600"/>
    </source>
</evidence>
<feature type="transmembrane region" description="Helical" evidence="7">
    <location>
        <begin position="188"/>
        <end position="206"/>
    </location>
</feature>
<keyword evidence="3 7" id="KW-0812">Transmembrane</keyword>
<feature type="region of interest" description="Disordered" evidence="6">
    <location>
        <begin position="1"/>
        <end position="28"/>
    </location>
</feature>
<feature type="transmembrane region" description="Helical" evidence="7">
    <location>
        <begin position="371"/>
        <end position="393"/>
    </location>
</feature>